<evidence type="ECO:0000313" key="2">
    <source>
        <dbReference type="Proteomes" id="UP001241377"/>
    </source>
</evidence>
<proteinExistence type="predicted"/>
<name>A0ACC2WN62_9TREE</name>
<comment type="caution">
    <text evidence="1">The sequence shown here is derived from an EMBL/GenBank/DDBJ whole genome shotgun (WGS) entry which is preliminary data.</text>
</comment>
<dbReference type="Proteomes" id="UP001241377">
    <property type="component" value="Unassembled WGS sequence"/>
</dbReference>
<keyword evidence="2" id="KW-1185">Reference proteome</keyword>
<evidence type="ECO:0000313" key="1">
    <source>
        <dbReference type="EMBL" id="KAJ9112896.1"/>
    </source>
</evidence>
<sequence>MADMLDPRIFQVDLELMKPDENRTFSAFETILRDMFAVYHTLLTAFAPHDPLVAVREGTEEALTLSTPESEEGVIALPRIPSDNRDGGGASSRVPPYSAPAPTPVSVNASGSASVAVPTSGPAIIRVSPGGIKEDWVESFFGLTRDMILRIGQVNGMVRHRAVLLRSGKVGTEAGSALRRSAELMVEELGGVKEVLDKQSEKAMVLPRELEQGETAVGKAGRIRRGTSVGSGLLLYTSAVDSFDNRLPR</sequence>
<dbReference type="EMBL" id="JASBWR010000003">
    <property type="protein sequence ID" value="KAJ9112896.1"/>
    <property type="molecule type" value="Genomic_DNA"/>
</dbReference>
<protein>
    <submittedName>
        <fullName evidence="1">Uncharacterized protein</fullName>
    </submittedName>
</protein>
<reference evidence="1" key="1">
    <citation type="submission" date="2023-04" db="EMBL/GenBank/DDBJ databases">
        <title>Draft Genome sequencing of Naganishia species isolated from polar environments using Oxford Nanopore Technology.</title>
        <authorList>
            <person name="Leo P."/>
            <person name="Venkateswaran K."/>
        </authorList>
    </citation>
    <scope>NUCLEOTIDE SEQUENCE</scope>
    <source>
        <strain evidence="1">MNA-CCFEE 5261</strain>
    </source>
</reference>
<accession>A0ACC2WN62</accession>
<gene>
    <name evidence="1" type="ORF">QFC19_000451</name>
</gene>
<organism evidence="1 2">
    <name type="scientific">Naganishia cerealis</name>
    <dbReference type="NCBI Taxonomy" id="610337"/>
    <lineage>
        <taxon>Eukaryota</taxon>
        <taxon>Fungi</taxon>
        <taxon>Dikarya</taxon>
        <taxon>Basidiomycota</taxon>
        <taxon>Agaricomycotina</taxon>
        <taxon>Tremellomycetes</taxon>
        <taxon>Filobasidiales</taxon>
        <taxon>Filobasidiaceae</taxon>
        <taxon>Naganishia</taxon>
    </lineage>
</organism>